<name>A0A918ZZ63_9ACTN</name>
<evidence type="ECO:0000256" key="1">
    <source>
        <dbReference type="SAM" id="MobiDB-lite"/>
    </source>
</evidence>
<dbReference type="EMBL" id="BNBC01000017">
    <property type="protein sequence ID" value="GHE79792.1"/>
    <property type="molecule type" value="Genomic_DNA"/>
</dbReference>
<organism evidence="2 3">
    <name type="scientific">Streptomyces spiralis</name>
    <dbReference type="NCBI Taxonomy" id="66376"/>
    <lineage>
        <taxon>Bacteria</taxon>
        <taxon>Bacillati</taxon>
        <taxon>Actinomycetota</taxon>
        <taxon>Actinomycetes</taxon>
        <taxon>Kitasatosporales</taxon>
        <taxon>Streptomycetaceae</taxon>
        <taxon>Streptomyces</taxon>
    </lineage>
</organism>
<gene>
    <name evidence="2" type="ORF">GCM10014715_38880</name>
</gene>
<accession>A0A918ZZ63</accession>
<reference evidence="2" key="2">
    <citation type="submission" date="2020-09" db="EMBL/GenBank/DDBJ databases">
        <authorList>
            <person name="Sun Q."/>
            <person name="Ohkuma M."/>
        </authorList>
    </citation>
    <scope>NUCLEOTIDE SEQUENCE</scope>
    <source>
        <strain evidence="2">JCM 3302</strain>
    </source>
</reference>
<sequence length="53" mass="5566">MPPESDSAPCVVPGCGSDPEEESAPEQAPRSPEPAAKIEALSKVRRVGECMNE</sequence>
<feature type="region of interest" description="Disordered" evidence="1">
    <location>
        <begin position="1"/>
        <end position="40"/>
    </location>
</feature>
<evidence type="ECO:0000313" key="3">
    <source>
        <dbReference type="Proteomes" id="UP000641386"/>
    </source>
</evidence>
<dbReference type="Proteomes" id="UP000641386">
    <property type="component" value="Unassembled WGS sequence"/>
</dbReference>
<proteinExistence type="predicted"/>
<keyword evidence="3" id="KW-1185">Reference proteome</keyword>
<evidence type="ECO:0000313" key="2">
    <source>
        <dbReference type="EMBL" id="GHE79792.1"/>
    </source>
</evidence>
<reference evidence="2" key="1">
    <citation type="journal article" date="2014" name="Int. J. Syst. Evol. Microbiol.">
        <title>Complete genome sequence of Corynebacterium casei LMG S-19264T (=DSM 44701T), isolated from a smear-ripened cheese.</title>
        <authorList>
            <consortium name="US DOE Joint Genome Institute (JGI-PGF)"/>
            <person name="Walter F."/>
            <person name="Albersmeier A."/>
            <person name="Kalinowski J."/>
            <person name="Ruckert C."/>
        </authorList>
    </citation>
    <scope>NUCLEOTIDE SEQUENCE</scope>
    <source>
        <strain evidence="2">JCM 3302</strain>
    </source>
</reference>
<protein>
    <submittedName>
        <fullName evidence="2">Uncharacterized protein</fullName>
    </submittedName>
</protein>
<comment type="caution">
    <text evidence="2">The sequence shown here is derived from an EMBL/GenBank/DDBJ whole genome shotgun (WGS) entry which is preliminary data.</text>
</comment>
<dbReference type="AlphaFoldDB" id="A0A918ZZ63"/>